<feature type="compositionally biased region" description="Basic residues" evidence="1">
    <location>
        <begin position="19"/>
        <end position="29"/>
    </location>
</feature>
<evidence type="ECO:0000313" key="2">
    <source>
        <dbReference type="EMBL" id="TGO32898.1"/>
    </source>
</evidence>
<evidence type="ECO:0000313" key="3">
    <source>
        <dbReference type="Proteomes" id="UP000297814"/>
    </source>
</evidence>
<evidence type="ECO:0000256" key="1">
    <source>
        <dbReference type="SAM" id="MobiDB-lite"/>
    </source>
</evidence>
<feature type="compositionally biased region" description="Basic and acidic residues" evidence="1">
    <location>
        <begin position="85"/>
        <end position="94"/>
    </location>
</feature>
<name>A0A4Z1GA42_9HELO</name>
<organism evidence="2 3">
    <name type="scientific">Botrytis hyacinthi</name>
    <dbReference type="NCBI Taxonomy" id="278943"/>
    <lineage>
        <taxon>Eukaryota</taxon>
        <taxon>Fungi</taxon>
        <taxon>Dikarya</taxon>
        <taxon>Ascomycota</taxon>
        <taxon>Pezizomycotina</taxon>
        <taxon>Leotiomycetes</taxon>
        <taxon>Helotiales</taxon>
        <taxon>Sclerotiniaceae</taxon>
        <taxon>Botrytis</taxon>
    </lineage>
</organism>
<gene>
    <name evidence="2" type="ORF">BHYA_0280g00020</name>
</gene>
<feature type="region of interest" description="Disordered" evidence="1">
    <location>
        <begin position="1"/>
        <end position="34"/>
    </location>
</feature>
<proteinExistence type="predicted"/>
<accession>A0A4Z1GA42</accession>
<dbReference type="Proteomes" id="UP000297814">
    <property type="component" value="Unassembled WGS sequence"/>
</dbReference>
<feature type="region of interest" description="Disordered" evidence="1">
    <location>
        <begin position="85"/>
        <end position="107"/>
    </location>
</feature>
<feature type="compositionally biased region" description="Basic and acidic residues" evidence="1">
    <location>
        <begin position="209"/>
        <end position="218"/>
    </location>
</feature>
<comment type="caution">
    <text evidence="2">The sequence shown here is derived from an EMBL/GenBank/DDBJ whole genome shotgun (WGS) entry which is preliminary data.</text>
</comment>
<feature type="compositionally biased region" description="Low complexity" evidence="1">
    <location>
        <begin position="98"/>
        <end position="107"/>
    </location>
</feature>
<reference evidence="2 3" key="1">
    <citation type="submission" date="2017-12" db="EMBL/GenBank/DDBJ databases">
        <title>Comparative genomics of Botrytis spp.</title>
        <authorList>
            <person name="Valero-Jimenez C.A."/>
            <person name="Tapia P."/>
            <person name="Veloso J."/>
            <person name="Silva-Moreno E."/>
            <person name="Staats M."/>
            <person name="Valdes J.H."/>
            <person name="Van Kan J.A.L."/>
        </authorList>
    </citation>
    <scope>NUCLEOTIDE SEQUENCE [LARGE SCALE GENOMIC DNA]</scope>
    <source>
        <strain evidence="2 3">Bh0001</strain>
    </source>
</reference>
<feature type="region of interest" description="Disordered" evidence="1">
    <location>
        <begin position="159"/>
        <end position="218"/>
    </location>
</feature>
<dbReference type="EMBL" id="PQXK01000280">
    <property type="protein sequence ID" value="TGO32898.1"/>
    <property type="molecule type" value="Genomic_DNA"/>
</dbReference>
<sequence length="218" mass="24216">MTQAPKASMQDSKEESTHHHQHHHHHKHASTTTSASVVKFASVINYDLTTKGLTTKAVQSSTSKKYDHLHHESIDRLTCDRKEDSDAQYHHDHNNSISATASTTSSTVRGINLPRASHEKNLFAYHHHAWGQLQCEHHHYYNAFATACPSASTISRSAIRGDQSSTSENTILDPGPQDEQLAGVGSWIEEYDDSCDGNHPQEVDSSDTVEPKKRESDG</sequence>
<keyword evidence="3" id="KW-1185">Reference proteome</keyword>
<dbReference type="AlphaFoldDB" id="A0A4Z1GA42"/>
<feature type="compositionally biased region" description="Polar residues" evidence="1">
    <location>
        <begin position="159"/>
        <end position="170"/>
    </location>
</feature>
<protein>
    <submittedName>
        <fullName evidence="2">Uncharacterized protein</fullName>
    </submittedName>
</protein>